<dbReference type="SUPFAM" id="SSF55681">
    <property type="entry name" value="Class II aaRS and biotin synthetases"/>
    <property type="match status" value="1"/>
</dbReference>
<dbReference type="InterPro" id="IPR045864">
    <property type="entry name" value="aa-tRNA-synth_II/BPL/LPL"/>
</dbReference>
<dbReference type="KEGG" id="tper:IWA51_10695"/>
<dbReference type="CDD" id="cd16442">
    <property type="entry name" value="BPL"/>
    <property type="match status" value="1"/>
</dbReference>
<dbReference type="PANTHER" id="PTHR12835">
    <property type="entry name" value="BIOTIN PROTEIN LIGASE"/>
    <property type="match status" value="1"/>
</dbReference>
<dbReference type="RefSeq" id="WP_198442409.1">
    <property type="nucleotide sequence ID" value="NZ_CBCSHE010000008.1"/>
</dbReference>
<dbReference type="Gene3D" id="2.30.30.100">
    <property type="match status" value="1"/>
</dbReference>
<evidence type="ECO:0000313" key="3">
    <source>
        <dbReference type="EMBL" id="QQA00711.1"/>
    </source>
</evidence>
<dbReference type="EC" id="6.3.4.15" evidence="3"/>
<evidence type="ECO:0000313" key="4">
    <source>
        <dbReference type="Proteomes" id="UP000595224"/>
    </source>
</evidence>
<keyword evidence="4" id="KW-1185">Reference proteome</keyword>
<evidence type="ECO:0000256" key="1">
    <source>
        <dbReference type="ARBA" id="ARBA00022598"/>
    </source>
</evidence>
<feature type="domain" description="BPL/LPL catalytic" evidence="2">
    <location>
        <begin position="28"/>
        <end position="226"/>
    </location>
</feature>
<dbReference type="Gene3D" id="3.30.930.10">
    <property type="entry name" value="Bira Bifunctional Protein, Domain 2"/>
    <property type="match status" value="1"/>
</dbReference>
<evidence type="ECO:0000259" key="2">
    <source>
        <dbReference type="PROSITE" id="PS51733"/>
    </source>
</evidence>
<keyword evidence="1 3" id="KW-0436">Ligase</keyword>
<dbReference type="EMBL" id="CP064936">
    <property type="protein sequence ID" value="QQA00711.1"/>
    <property type="molecule type" value="Genomic_DNA"/>
</dbReference>
<dbReference type="Pfam" id="PF03099">
    <property type="entry name" value="BPL_LplA_LipB"/>
    <property type="match status" value="1"/>
</dbReference>
<name>A0A7T3RCU4_9SPIR</name>
<dbReference type="InterPro" id="IPR004408">
    <property type="entry name" value="Biotin_CoA_COase_ligase"/>
</dbReference>
<reference evidence="3 4" key="1">
    <citation type="submission" date="2020-11" db="EMBL/GenBank/DDBJ databases">
        <title>Treponema Peruensis nv. sp., first commensal Treponema isolated from human feces.</title>
        <authorList>
            <person name="Belkhou C."/>
            <person name="Raes J."/>
        </authorList>
    </citation>
    <scope>NUCLEOTIDE SEQUENCE [LARGE SCALE GENOMIC DNA]</scope>
    <source>
        <strain evidence="3 4">RCC2812</strain>
    </source>
</reference>
<dbReference type="GO" id="GO:0005737">
    <property type="term" value="C:cytoplasm"/>
    <property type="evidence" value="ECO:0007669"/>
    <property type="project" value="TreeGrafter"/>
</dbReference>
<dbReference type="AlphaFoldDB" id="A0A7T3RCU4"/>
<dbReference type="InterPro" id="IPR004143">
    <property type="entry name" value="BPL_LPL_catalytic"/>
</dbReference>
<accession>A0A7T3RCU4</accession>
<dbReference type="NCBIfam" id="TIGR00121">
    <property type="entry name" value="birA_ligase"/>
    <property type="match status" value="1"/>
</dbReference>
<dbReference type="GO" id="GO:0004077">
    <property type="term" value="F:biotin--[biotin carboxyl-carrier protein] ligase activity"/>
    <property type="evidence" value="ECO:0007669"/>
    <property type="project" value="UniProtKB-EC"/>
</dbReference>
<dbReference type="PANTHER" id="PTHR12835:SF5">
    <property type="entry name" value="BIOTIN--PROTEIN LIGASE"/>
    <property type="match status" value="1"/>
</dbReference>
<dbReference type="PROSITE" id="PS51733">
    <property type="entry name" value="BPL_LPL_CATALYTIC"/>
    <property type="match status" value="1"/>
</dbReference>
<proteinExistence type="predicted"/>
<sequence>MTGDNFTEESFLAELKKIASQKEYDCFHQKMYTLLQKTDSTNSELLRKISTSTSLLNSDGTRTCEGEKLHLSLVAAAQQSAGRGRVGRSYYSPPESGIYFSICYVPRAGVTDASVYTVAAAVGVCRAIDALCKTECRIKWVNDIYLNEKKVCGILTEGTLNPVSQKVEAAVIGIGINIVADAAMPRELLSKAGGICSAEGDGKLPLRTALLARVYLETVRILESSENIIGEYRARSFLSGKTVTVTPLAGTDSGSYSAEVLDITDDAGLLVQLKDKSTRTLHSGEVTLKCS</sequence>
<organism evidence="3 4">
    <name type="scientific">Treponema peruense</name>
    <dbReference type="NCBI Taxonomy" id="2787628"/>
    <lineage>
        <taxon>Bacteria</taxon>
        <taxon>Pseudomonadati</taxon>
        <taxon>Spirochaetota</taxon>
        <taxon>Spirochaetia</taxon>
        <taxon>Spirochaetales</taxon>
        <taxon>Treponemataceae</taxon>
        <taxon>Treponema</taxon>
    </lineage>
</organism>
<gene>
    <name evidence="3" type="ORF">IWA51_10695</name>
</gene>
<dbReference type="Proteomes" id="UP000595224">
    <property type="component" value="Chromosome"/>
</dbReference>
<protein>
    <submittedName>
        <fullName evidence="3">Biotin--[acetyl-CoA-carboxylase] ligase</fullName>
        <ecNumber evidence="3">6.3.4.15</ecNumber>
    </submittedName>
</protein>